<evidence type="ECO:0000256" key="1">
    <source>
        <dbReference type="ARBA" id="ARBA00023125"/>
    </source>
</evidence>
<dbReference type="InterPro" id="IPR050109">
    <property type="entry name" value="HTH-type_TetR-like_transc_reg"/>
</dbReference>
<proteinExistence type="predicted"/>
<dbReference type="Pfam" id="PF00440">
    <property type="entry name" value="TetR_N"/>
    <property type="match status" value="1"/>
</dbReference>
<evidence type="ECO:0000256" key="2">
    <source>
        <dbReference type="PROSITE-ProRule" id="PRU00335"/>
    </source>
</evidence>
<dbReference type="EMBL" id="SAWZ01000007">
    <property type="protein sequence ID" value="RXR03563.1"/>
    <property type="molecule type" value="Genomic_DNA"/>
</dbReference>
<gene>
    <name evidence="4" type="ORF">EPA99_13545</name>
</gene>
<keyword evidence="5" id="KW-1185">Reference proteome</keyword>
<protein>
    <submittedName>
        <fullName evidence="4">TetR/AcrR family transcriptional regulator</fullName>
    </submittedName>
</protein>
<dbReference type="Gene3D" id="1.10.357.10">
    <property type="entry name" value="Tetracycline Repressor, domain 2"/>
    <property type="match status" value="1"/>
</dbReference>
<name>A0A4Q1JUQ0_9GAMM</name>
<dbReference type="PANTHER" id="PTHR30055:SF223">
    <property type="entry name" value="HTH-TYPE TRANSCRIPTIONAL REGULATOR UIDR"/>
    <property type="match status" value="1"/>
</dbReference>
<dbReference type="PROSITE" id="PS50977">
    <property type="entry name" value="HTH_TETR_2"/>
    <property type="match status" value="1"/>
</dbReference>
<dbReference type="AlphaFoldDB" id="A0A4Q1JUQ0"/>
<dbReference type="SUPFAM" id="SSF46689">
    <property type="entry name" value="Homeodomain-like"/>
    <property type="match status" value="1"/>
</dbReference>
<accession>A0A4Q1JUQ0</accession>
<dbReference type="InterPro" id="IPR001647">
    <property type="entry name" value="HTH_TetR"/>
</dbReference>
<organism evidence="4 5">
    <name type="scientific">Pseudoxanthomonas composti</name>
    <dbReference type="NCBI Taxonomy" id="2137479"/>
    <lineage>
        <taxon>Bacteria</taxon>
        <taxon>Pseudomonadati</taxon>
        <taxon>Pseudomonadota</taxon>
        <taxon>Gammaproteobacteria</taxon>
        <taxon>Lysobacterales</taxon>
        <taxon>Lysobacteraceae</taxon>
        <taxon>Pseudoxanthomonas</taxon>
    </lineage>
</organism>
<dbReference type="GO" id="GO:0003700">
    <property type="term" value="F:DNA-binding transcription factor activity"/>
    <property type="evidence" value="ECO:0007669"/>
    <property type="project" value="TreeGrafter"/>
</dbReference>
<keyword evidence="1 2" id="KW-0238">DNA-binding</keyword>
<sequence length="179" mass="19284">MLRTAQAVVREEDADKLTLAYLAERAGVSKPVVYDHFPTRSALLIALYRWIDTERVNAFREAMSSTTRSLEETAQLLAHAYIECAADNTGEFHAVGAALAGSQEKAAVFQELLDQCVEMFVAILAPFVGRPTQALRRRCVGLVGAGEALAGAAVRGRWSRAEATATFAAMILGVAKVEA</sequence>
<reference evidence="4 5" key="1">
    <citation type="submission" date="2019-01" db="EMBL/GenBank/DDBJ databases">
        <title>Pseudoxanthomonas composti sp. nov., isolated from compost.</title>
        <authorList>
            <person name="Yang G."/>
        </authorList>
    </citation>
    <scope>NUCLEOTIDE SEQUENCE [LARGE SCALE GENOMIC DNA]</scope>
    <source>
        <strain evidence="4 5">GSS15</strain>
    </source>
</reference>
<dbReference type="OrthoDB" id="70491at2"/>
<evidence type="ECO:0000313" key="5">
    <source>
        <dbReference type="Proteomes" id="UP000289784"/>
    </source>
</evidence>
<evidence type="ECO:0000259" key="3">
    <source>
        <dbReference type="PROSITE" id="PS50977"/>
    </source>
</evidence>
<dbReference type="InterPro" id="IPR009057">
    <property type="entry name" value="Homeodomain-like_sf"/>
</dbReference>
<evidence type="ECO:0000313" key="4">
    <source>
        <dbReference type="EMBL" id="RXR03563.1"/>
    </source>
</evidence>
<dbReference type="GO" id="GO:0000976">
    <property type="term" value="F:transcription cis-regulatory region binding"/>
    <property type="evidence" value="ECO:0007669"/>
    <property type="project" value="TreeGrafter"/>
</dbReference>
<dbReference type="Proteomes" id="UP000289784">
    <property type="component" value="Unassembled WGS sequence"/>
</dbReference>
<comment type="caution">
    <text evidence="4">The sequence shown here is derived from an EMBL/GenBank/DDBJ whole genome shotgun (WGS) entry which is preliminary data.</text>
</comment>
<dbReference type="PANTHER" id="PTHR30055">
    <property type="entry name" value="HTH-TYPE TRANSCRIPTIONAL REGULATOR RUTR"/>
    <property type="match status" value="1"/>
</dbReference>
<feature type="DNA-binding region" description="H-T-H motif" evidence="2">
    <location>
        <begin position="18"/>
        <end position="37"/>
    </location>
</feature>
<feature type="domain" description="HTH tetR-type" evidence="3">
    <location>
        <begin position="1"/>
        <end position="55"/>
    </location>
</feature>